<sequence length="100" mass="11780">MFWIAANHPISIATHDEKLINQISKLGYLNNPNVEVEMLYGIRPDLIKQLKDDGYKTRVYLTYGKEWYLYLCHRIAEYPPNIYLAVADMIDPPRTENNTY</sequence>
<dbReference type="Proteomes" id="UP000321157">
    <property type="component" value="Unassembled WGS sequence"/>
</dbReference>
<keyword evidence="3" id="KW-1185">Reference proteome</keyword>
<evidence type="ECO:0008006" key="4">
    <source>
        <dbReference type="Google" id="ProtNLM"/>
    </source>
</evidence>
<accession>A0A511VE71</accession>
<protein>
    <recommendedName>
        <fullName evidence="4">Proline dehydrogenase domain-containing protein</fullName>
    </recommendedName>
</protein>
<dbReference type="GO" id="GO:0016491">
    <property type="term" value="F:oxidoreductase activity"/>
    <property type="evidence" value="ECO:0007669"/>
    <property type="project" value="UniProtKB-KW"/>
</dbReference>
<organism evidence="2 3">
    <name type="scientific">Aneurinibacillus danicus</name>
    <dbReference type="NCBI Taxonomy" id="267746"/>
    <lineage>
        <taxon>Bacteria</taxon>
        <taxon>Bacillati</taxon>
        <taxon>Bacillota</taxon>
        <taxon>Bacilli</taxon>
        <taxon>Bacillales</taxon>
        <taxon>Paenibacillaceae</taxon>
        <taxon>Aneurinibacillus group</taxon>
        <taxon>Aneurinibacillus</taxon>
    </lineage>
</organism>
<gene>
    <name evidence="2" type="ORF">ADA01nite_41910</name>
</gene>
<evidence type="ECO:0000313" key="3">
    <source>
        <dbReference type="Proteomes" id="UP000321157"/>
    </source>
</evidence>
<dbReference type="AlphaFoldDB" id="A0A511VE71"/>
<comment type="caution">
    <text evidence="2">The sequence shown here is derived from an EMBL/GenBank/DDBJ whole genome shotgun (WGS) entry which is preliminary data.</text>
</comment>
<proteinExistence type="predicted"/>
<keyword evidence="1" id="KW-0560">Oxidoreductase</keyword>
<dbReference type="Gene3D" id="3.20.20.220">
    <property type="match status" value="1"/>
</dbReference>
<dbReference type="InterPro" id="IPR029041">
    <property type="entry name" value="FAD-linked_oxidoreductase-like"/>
</dbReference>
<evidence type="ECO:0000256" key="1">
    <source>
        <dbReference type="ARBA" id="ARBA00023002"/>
    </source>
</evidence>
<name>A0A511VE71_9BACL</name>
<evidence type="ECO:0000313" key="2">
    <source>
        <dbReference type="EMBL" id="GEN36731.1"/>
    </source>
</evidence>
<dbReference type="EMBL" id="BJXX01000222">
    <property type="protein sequence ID" value="GEN36731.1"/>
    <property type="molecule type" value="Genomic_DNA"/>
</dbReference>
<reference evidence="2 3" key="1">
    <citation type="submission" date="2019-07" db="EMBL/GenBank/DDBJ databases">
        <title>Whole genome shotgun sequence of Aneurinibacillus danicus NBRC 102444.</title>
        <authorList>
            <person name="Hosoyama A."/>
            <person name="Uohara A."/>
            <person name="Ohji S."/>
            <person name="Ichikawa N."/>
        </authorList>
    </citation>
    <scope>NUCLEOTIDE SEQUENCE [LARGE SCALE GENOMIC DNA]</scope>
    <source>
        <strain evidence="2 3">NBRC 102444</strain>
    </source>
</reference>
<dbReference type="SUPFAM" id="SSF51730">
    <property type="entry name" value="FAD-linked oxidoreductase"/>
    <property type="match status" value="1"/>
</dbReference>